<evidence type="ECO:0000313" key="2">
    <source>
        <dbReference type="EMBL" id="SBP41633.1"/>
    </source>
</evidence>
<proteinExistence type="predicted"/>
<protein>
    <submittedName>
        <fullName evidence="2">Uncharacterized protein</fullName>
    </submittedName>
</protein>
<gene>
    <name evidence="2" type="primary">CT027576.1</name>
</gene>
<dbReference type="EMBL" id="HADY01003148">
    <property type="protein sequence ID" value="SBP41633.1"/>
    <property type="molecule type" value="Transcribed_RNA"/>
</dbReference>
<reference evidence="2" key="1">
    <citation type="submission" date="2016-05" db="EMBL/GenBank/DDBJ databases">
        <authorList>
            <person name="Lavstsen T."/>
            <person name="Jespersen J.S."/>
        </authorList>
    </citation>
    <scope>NUCLEOTIDE SEQUENCE</scope>
    <source>
        <tissue evidence="2">Brain</tissue>
    </source>
</reference>
<reference evidence="2" key="2">
    <citation type="submission" date="2016-06" db="EMBL/GenBank/DDBJ databases">
        <title>The genome of a short-lived fish provides insights into sex chromosome evolution and the genetic control of aging.</title>
        <authorList>
            <person name="Reichwald K."/>
            <person name="Felder M."/>
            <person name="Petzold A."/>
            <person name="Koch P."/>
            <person name="Groth M."/>
            <person name="Platzer M."/>
        </authorList>
    </citation>
    <scope>NUCLEOTIDE SEQUENCE</scope>
    <source>
        <tissue evidence="2">Brain</tissue>
    </source>
</reference>
<feature type="region of interest" description="Disordered" evidence="1">
    <location>
        <begin position="73"/>
        <end position="105"/>
    </location>
</feature>
<dbReference type="AlphaFoldDB" id="A0A1A7ZGM4"/>
<feature type="compositionally biased region" description="Low complexity" evidence="1">
    <location>
        <begin position="88"/>
        <end position="104"/>
    </location>
</feature>
<organism evidence="2">
    <name type="scientific">Nothobranchius furzeri</name>
    <name type="common">Turquoise killifish</name>
    <dbReference type="NCBI Taxonomy" id="105023"/>
    <lineage>
        <taxon>Eukaryota</taxon>
        <taxon>Metazoa</taxon>
        <taxon>Chordata</taxon>
        <taxon>Craniata</taxon>
        <taxon>Vertebrata</taxon>
        <taxon>Euteleostomi</taxon>
        <taxon>Actinopterygii</taxon>
        <taxon>Neopterygii</taxon>
        <taxon>Teleostei</taxon>
        <taxon>Neoteleostei</taxon>
        <taxon>Acanthomorphata</taxon>
        <taxon>Ovalentaria</taxon>
        <taxon>Atherinomorphae</taxon>
        <taxon>Cyprinodontiformes</taxon>
        <taxon>Nothobranchiidae</taxon>
        <taxon>Nothobranchius</taxon>
    </lineage>
</organism>
<feature type="compositionally biased region" description="Polar residues" evidence="1">
    <location>
        <begin position="76"/>
        <end position="85"/>
    </location>
</feature>
<evidence type="ECO:0000256" key="1">
    <source>
        <dbReference type="SAM" id="MobiDB-lite"/>
    </source>
</evidence>
<dbReference type="PANTHER" id="PTHR31025:SF30">
    <property type="entry name" value="SI:DKEY-15H8.17"/>
    <property type="match status" value="1"/>
</dbReference>
<sequence length="521" mass="59898">MAEQTFLRGAINDVLPDLAEVSKEILEETLKSIGVETYNDFQFIAEDDLLSALRPVQARKALAAWKSRYQDRESSRSPVCTSPETPASLHSSSPLSLSSNSNSNQTSEIDWVDTFEIPWRKFPEELMQSLERGKRPSPKMRREMVRIVVSEMMKKSSSIGKRSSTEVAKKMVAKYPKSLQDVIEGDVIGPGYHSLVKQLQYRLENVKRSAVPKIRKRKHCSENSDTDEITPEQRASVQDTYGCINWDVKFLPLGETPESQQLKKEKLKTMMANPEEIKQLMKATFYTQRKDVNQGKSIREILKEWPLLFEEVGMAVHYKGLTGLGLKETFMRNMDLKGKRLLNYMNTVCVNKNKRFFQAQTKLKMIRGELDGSSEDVKEMVLLLLHYFDEKEEAMFFYVEDTCLAEEVQMENVPMTPTVIVCGRSCYYAKRFMLSVDQEVGHNNVSCFISAFCMMFGSYYCLNIHYPSGLACTLEFLQRCFFSINPEKGTKVEETGKSRLHVNPRVLTLIQELSDHEWRDV</sequence>
<dbReference type="PANTHER" id="PTHR31025">
    <property type="entry name" value="SI:CH211-196P9.1-RELATED"/>
    <property type="match status" value="1"/>
</dbReference>
<accession>A0A1A7ZGM4</accession>
<name>A0A1A7ZGM4_NOTFU</name>